<gene>
    <name evidence="2" type="ORF">GOCE00092_LOCUS9812</name>
</gene>
<organism evidence="2">
    <name type="scientific">Grammatophora oceanica</name>
    <dbReference type="NCBI Taxonomy" id="210454"/>
    <lineage>
        <taxon>Eukaryota</taxon>
        <taxon>Sar</taxon>
        <taxon>Stramenopiles</taxon>
        <taxon>Ochrophyta</taxon>
        <taxon>Bacillariophyta</taxon>
        <taxon>Fragilariophyceae</taxon>
        <taxon>Fragilariophycidae</taxon>
        <taxon>Rhabdonematales</taxon>
        <taxon>Grammatophoraceae</taxon>
        <taxon>Grammatophora</taxon>
    </lineage>
</organism>
<reference evidence="2" key="1">
    <citation type="submission" date="2021-01" db="EMBL/GenBank/DDBJ databases">
        <authorList>
            <person name="Corre E."/>
            <person name="Pelletier E."/>
            <person name="Niang G."/>
            <person name="Scheremetjew M."/>
            <person name="Finn R."/>
            <person name="Kale V."/>
            <person name="Holt S."/>
            <person name="Cochrane G."/>
            <person name="Meng A."/>
            <person name="Brown T."/>
            <person name="Cohen L."/>
        </authorList>
    </citation>
    <scope>NUCLEOTIDE SEQUENCE</scope>
    <source>
        <strain evidence="2">CCMP 410</strain>
    </source>
</reference>
<sequence length="186" mass="20538">MKTFALFLIAAITNLSWSFTVTAPSRALEVRRDVSLAAEGFGKAEEKAPREMSENYKKKIAERDRYDDIAGQGGQEYNIYVRQFGSDDESWFPCGAIAVPRGAQVSDAVFANEESLKKAIVRTYPKLEGFEQEFEFGFNLKVYPDDPIETATKGGARAPGLSFGNWISTLLSPVDNSGVKPPPVEE</sequence>
<dbReference type="Pfam" id="PF20133">
    <property type="entry name" value="HHL1-like"/>
    <property type="match status" value="1"/>
</dbReference>
<name>A0A7S1Y6R6_9STRA</name>
<dbReference type="AlphaFoldDB" id="A0A7S1Y6R6"/>
<keyword evidence="1" id="KW-0732">Signal</keyword>
<evidence type="ECO:0000313" key="2">
    <source>
        <dbReference type="EMBL" id="CAD9280902.1"/>
    </source>
</evidence>
<evidence type="ECO:0000256" key="1">
    <source>
        <dbReference type="SAM" id="SignalP"/>
    </source>
</evidence>
<protein>
    <submittedName>
        <fullName evidence="2">Uncharacterized protein</fullName>
    </submittedName>
</protein>
<dbReference type="InterPro" id="IPR045388">
    <property type="entry name" value="HHL1-like"/>
</dbReference>
<feature type="chain" id="PRO_5030974348" evidence="1">
    <location>
        <begin position="19"/>
        <end position="186"/>
    </location>
</feature>
<dbReference type="EMBL" id="HBGK01019373">
    <property type="protein sequence ID" value="CAD9280902.1"/>
    <property type="molecule type" value="Transcribed_RNA"/>
</dbReference>
<feature type="signal peptide" evidence="1">
    <location>
        <begin position="1"/>
        <end position="18"/>
    </location>
</feature>
<accession>A0A7S1Y6R6</accession>
<proteinExistence type="predicted"/>